<dbReference type="AlphaFoldDB" id="A0A1J1HLE8"/>
<protein>
    <submittedName>
        <fullName evidence="1">CLUMA_CG000894, isoform A</fullName>
    </submittedName>
</protein>
<proteinExistence type="predicted"/>
<dbReference type="EMBL" id="CVRI01000003">
    <property type="protein sequence ID" value="CRK87065.1"/>
    <property type="molecule type" value="Genomic_DNA"/>
</dbReference>
<keyword evidence="2" id="KW-1185">Reference proteome</keyword>
<evidence type="ECO:0000313" key="2">
    <source>
        <dbReference type="Proteomes" id="UP000183832"/>
    </source>
</evidence>
<organism evidence="1 2">
    <name type="scientific">Clunio marinus</name>
    <dbReference type="NCBI Taxonomy" id="568069"/>
    <lineage>
        <taxon>Eukaryota</taxon>
        <taxon>Metazoa</taxon>
        <taxon>Ecdysozoa</taxon>
        <taxon>Arthropoda</taxon>
        <taxon>Hexapoda</taxon>
        <taxon>Insecta</taxon>
        <taxon>Pterygota</taxon>
        <taxon>Neoptera</taxon>
        <taxon>Endopterygota</taxon>
        <taxon>Diptera</taxon>
        <taxon>Nematocera</taxon>
        <taxon>Chironomoidea</taxon>
        <taxon>Chironomidae</taxon>
        <taxon>Clunio</taxon>
    </lineage>
</organism>
<accession>A0A1J1HLE8</accession>
<gene>
    <name evidence="1" type="ORF">CLUMA_CG000894</name>
</gene>
<evidence type="ECO:0000313" key="1">
    <source>
        <dbReference type="EMBL" id="CRK87065.1"/>
    </source>
</evidence>
<sequence length="87" mass="10207">MIQIRIEAEKGIDVRAKIGWNVNETSDSRHRQQRGMPVTLLMLSLILRMLFDALKEMTENAYNGTFLKAMPLLKKWQFLKNDLRNIC</sequence>
<name>A0A1J1HLE8_9DIPT</name>
<dbReference type="Proteomes" id="UP000183832">
    <property type="component" value="Unassembled WGS sequence"/>
</dbReference>
<reference evidence="1 2" key="1">
    <citation type="submission" date="2015-04" db="EMBL/GenBank/DDBJ databases">
        <authorList>
            <person name="Syromyatnikov M.Y."/>
            <person name="Popov V.N."/>
        </authorList>
    </citation>
    <scope>NUCLEOTIDE SEQUENCE [LARGE SCALE GENOMIC DNA]</scope>
</reference>